<feature type="domain" description="BURP" evidence="1">
    <location>
        <begin position="1"/>
        <end position="199"/>
    </location>
</feature>
<protein>
    <recommendedName>
        <fullName evidence="1">BURP domain-containing protein</fullName>
    </recommendedName>
</protein>
<dbReference type="Gramene" id="HORVU.MOREX.r3.3HG0325470.1">
    <property type="protein sequence ID" value="HORVU.MOREX.r3.3HG0325470.1.CDS1"/>
    <property type="gene ID" value="HORVU.MOREX.r3.3HG0325470"/>
</dbReference>
<dbReference type="SMART" id="SM01045">
    <property type="entry name" value="BURP"/>
    <property type="match status" value="1"/>
</dbReference>
<dbReference type="PANTHER" id="PTHR31236">
    <property type="entry name" value="BURP DOMAIN PROTEIN USPL1-LIKE"/>
    <property type="match status" value="1"/>
</dbReference>
<evidence type="ECO:0000313" key="3">
    <source>
        <dbReference type="Proteomes" id="UP000011116"/>
    </source>
</evidence>
<evidence type="ECO:0000259" key="1">
    <source>
        <dbReference type="PROSITE" id="PS51277"/>
    </source>
</evidence>
<dbReference type="SMR" id="A0A8I6WX19"/>
<dbReference type="EnsemblPlants" id="HORVU.MOREX.r3.3HG0325470.1">
    <property type="protein sequence ID" value="HORVU.MOREX.r3.3HG0325470.1.CDS1"/>
    <property type="gene ID" value="HORVU.MOREX.r3.3HG0325470"/>
</dbReference>
<dbReference type="InterPro" id="IPR004873">
    <property type="entry name" value="BURP_dom"/>
</dbReference>
<dbReference type="Proteomes" id="UP000011116">
    <property type="component" value="Chromosome 3H"/>
</dbReference>
<dbReference type="PROSITE" id="PS51277">
    <property type="entry name" value="BURP"/>
    <property type="match status" value="1"/>
</dbReference>
<evidence type="ECO:0000313" key="2">
    <source>
        <dbReference type="EnsemblPlants" id="HORVU.MOREX.r3.3HG0325470.1.CDS1"/>
    </source>
</evidence>
<sequence length="202" mass="22249">MTVAMPSSLPAPFLPSSVEEKISFQDLNSMLDKFNISKTSHEAAEMKNTILNCADPPIQGENKHCAASLEAVVETAMKMLQTRHVSVVASALPSVGLLHQDYMVRARHQLGSSRFVACHIKPFPFALYLCHSTSHSQAYVVQLQGSSRDDTKIDMVAMCHRDTRNWSPSHPAFKALGEHPGGSAICHFQPYADLLLIEKMMG</sequence>
<accession>A0A8I6WX19</accession>
<dbReference type="Pfam" id="PF03181">
    <property type="entry name" value="BURP"/>
    <property type="match status" value="1"/>
</dbReference>
<proteinExistence type="predicted"/>
<dbReference type="AlphaFoldDB" id="A0A8I6WX19"/>
<reference evidence="2" key="3">
    <citation type="submission" date="2022-01" db="UniProtKB">
        <authorList>
            <consortium name="EnsemblPlants"/>
        </authorList>
    </citation>
    <scope>IDENTIFICATION</scope>
    <source>
        <strain evidence="2">subsp. vulgare</strain>
    </source>
</reference>
<name>A0A8I6WX19_HORVV</name>
<reference evidence="2" key="2">
    <citation type="submission" date="2020-10" db="EMBL/GenBank/DDBJ databases">
        <authorList>
            <person name="Scholz U."/>
            <person name="Mascher M."/>
            <person name="Fiebig A."/>
        </authorList>
    </citation>
    <scope>NUCLEOTIDE SEQUENCE [LARGE SCALE GENOMIC DNA]</scope>
    <source>
        <strain evidence="2">cv. Morex</strain>
    </source>
</reference>
<dbReference type="InterPro" id="IPR044816">
    <property type="entry name" value="BURP"/>
</dbReference>
<dbReference type="PANTHER" id="PTHR31236:SF24">
    <property type="entry name" value="BURP DOMAIN PROTEIN RD22"/>
    <property type="match status" value="1"/>
</dbReference>
<organism evidence="2 3">
    <name type="scientific">Hordeum vulgare subsp. vulgare</name>
    <name type="common">Domesticated barley</name>
    <dbReference type="NCBI Taxonomy" id="112509"/>
    <lineage>
        <taxon>Eukaryota</taxon>
        <taxon>Viridiplantae</taxon>
        <taxon>Streptophyta</taxon>
        <taxon>Embryophyta</taxon>
        <taxon>Tracheophyta</taxon>
        <taxon>Spermatophyta</taxon>
        <taxon>Magnoliopsida</taxon>
        <taxon>Liliopsida</taxon>
        <taxon>Poales</taxon>
        <taxon>Poaceae</taxon>
        <taxon>BOP clade</taxon>
        <taxon>Pooideae</taxon>
        <taxon>Triticodae</taxon>
        <taxon>Triticeae</taxon>
        <taxon>Hordeinae</taxon>
        <taxon>Hordeum</taxon>
    </lineage>
</organism>
<keyword evidence="3" id="KW-1185">Reference proteome</keyword>
<reference evidence="3" key="1">
    <citation type="journal article" date="2012" name="Nature">
        <title>A physical, genetic and functional sequence assembly of the barley genome.</title>
        <authorList>
            <consortium name="The International Barley Genome Sequencing Consortium"/>
            <person name="Mayer K.F."/>
            <person name="Waugh R."/>
            <person name="Brown J.W."/>
            <person name="Schulman A."/>
            <person name="Langridge P."/>
            <person name="Platzer M."/>
            <person name="Fincher G.B."/>
            <person name="Muehlbauer G.J."/>
            <person name="Sato K."/>
            <person name="Close T.J."/>
            <person name="Wise R.P."/>
            <person name="Stein N."/>
        </authorList>
    </citation>
    <scope>NUCLEOTIDE SEQUENCE [LARGE SCALE GENOMIC DNA]</scope>
    <source>
        <strain evidence="3">cv. Morex</strain>
    </source>
</reference>
<dbReference type="Gramene" id="HORVU.MOREX.r2.3HG0271480.1">
    <property type="protein sequence ID" value="HORVU.MOREX.r2.3HG0271480.1.CDS.1"/>
    <property type="gene ID" value="HORVU.MOREX.r2.3HG0271480"/>
</dbReference>